<feature type="compositionally biased region" description="Acidic residues" evidence="1">
    <location>
        <begin position="36"/>
        <end position="50"/>
    </location>
</feature>
<dbReference type="VEuPathDB" id="FungiDB:H257_18643"/>
<accession>A0A397CHK6</accession>
<dbReference type="AlphaFoldDB" id="A0A397CHK6"/>
<dbReference type="InterPro" id="IPR053010">
    <property type="entry name" value="SET_SmydA-8"/>
</dbReference>
<sequence>MALAAGQPIFQEVALVSSTFGDSMDANCCDHHHDVELDEPQNEPLNDDEGERGHRNHPRPAIVLDDDDVDAMSPAVLDAFDALMSHCNNVPVLSMVDVRKNLFKLLRLHELDPSHESLLLLHTLPIDTDDLAEYATAATSLRAAFAAVVPSTLSDDDVAHFIGVLNHNCVPNCNLTVTGTTMWVTAITAIDAGQILTVDAADLFYRPAHERRQFLAVDKISCQCDLCGLRAPDLARAFKCVNCPEGIVHPTGNNFTCVNCLADWSTSQIQAAEAQESSVVEELDVVTLADLDSFIATSLLHPFHYIFFWALDDLHAMCVDSNCLNYTLPYPHDEKVQHYDHLAQTLVAIGDIPGAAAAYEAAYTISCLCSGRDYDESQLYHRLMSDTPTTKEDLLRVYKHGGELE</sequence>
<evidence type="ECO:0000313" key="3">
    <source>
        <dbReference type="Proteomes" id="UP000265716"/>
    </source>
</evidence>
<dbReference type="PANTHER" id="PTHR46455:SF5">
    <property type="entry name" value="SET AND MYND DOMAIN CONTAINING, ARTHROPOD-SPECIFIC, MEMBER 4, ISOFORM A"/>
    <property type="match status" value="1"/>
</dbReference>
<dbReference type="SUPFAM" id="SSF82199">
    <property type="entry name" value="SET domain"/>
    <property type="match status" value="1"/>
</dbReference>
<evidence type="ECO:0000313" key="2">
    <source>
        <dbReference type="EMBL" id="RHY43674.1"/>
    </source>
</evidence>
<gene>
    <name evidence="2" type="ORF">DYB38_005828</name>
</gene>
<comment type="caution">
    <text evidence="2">The sequence shown here is derived from an EMBL/GenBank/DDBJ whole genome shotgun (WGS) entry which is preliminary data.</text>
</comment>
<name>A0A397CHK6_APHAT</name>
<dbReference type="InterPro" id="IPR046341">
    <property type="entry name" value="SET_dom_sf"/>
</dbReference>
<dbReference type="EMBL" id="QUTC01008504">
    <property type="protein sequence ID" value="RHY43674.1"/>
    <property type="molecule type" value="Genomic_DNA"/>
</dbReference>
<dbReference type="Proteomes" id="UP000265716">
    <property type="component" value="Unassembled WGS sequence"/>
</dbReference>
<proteinExistence type="predicted"/>
<feature type="region of interest" description="Disordered" evidence="1">
    <location>
        <begin position="34"/>
        <end position="61"/>
    </location>
</feature>
<dbReference type="PANTHER" id="PTHR46455">
    <property type="entry name" value="SET AND MYND DOMAIN CONTAINING, ARTHROPOD-SPECIFIC, MEMBER 4, ISOFORM A"/>
    <property type="match status" value="1"/>
</dbReference>
<protein>
    <submittedName>
        <fullName evidence="2">Uncharacterized protein</fullName>
    </submittedName>
</protein>
<organism evidence="2 3">
    <name type="scientific">Aphanomyces astaci</name>
    <name type="common">Crayfish plague agent</name>
    <dbReference type="NCBI Taxonomy" id="112090"/>
    <lineage>
        <taxon>Eukaryota</taxon>
        <taxon>Sar</taxon>
        <taxon>Stramenopiles</taxon>
        <taxon>Oomycota</taxon>
        <taxon>Saprolegniomycetes</taxon>
        <taxon>Saprolegniales</taxon>
        <taxon>Verrucalvaceae</taxon>
        <taxon>Aphanomyces</taxon>
    </lineage>
</organism>
<evidence type="ECO:0000256" key="1">
    <source>
        <dbReference type="SAM" id="MobiDB-lite"/>
    </source>
</evidence>
<dbReference type="Gene3D" id="2.170.270.10">
    <property type="entry name" value="SET domain"/>
    <property type="match status" value="1"/>
</dbReference>
<reference evidence="2 3" key="1">
    <citation type="submission" date="2018-08" db="EMBL/GenBank/DDBJ databases">
        <title>Aphanomyces genome sequencing and annotation.</title>
        <authorList>
            <person name="Minardi D."/>
            <person name="Oidtmann B."/>
            <person name="Van Der Giezen M."/>
            <person name="Studholme D.J."/>
        </authorList>
    </citation>
    <scope>NUCLEOTIDE SEQUENCE [LARGE SCALE GENOMIC DNA]</scope>
    <source>
        <strain evidence="2 3">SA</strain>
    </source>
</reference>